<dbReference type="Pfam" id="PF04186">
    <property type="entry name" value="FxsA"/>
    <property type="match status" value="1"/>
</dbReference>
<dbReference type="NCBIfam" id="NF008528">
    <property type="entry name" value="PRK11463.1-2"/>
    <property type="match status" value="1"/>
</dbReference>
<feature type="transmembrane region" description="Helical" evidence="2">
    <location>
        <begin position="28"/>
        <end position="48"/>
    </location>
</feature>
<dbReference type="STRING" id="1480615.AWJ14_15585"/>
<keyword evidence="2" id="KW-0812">Transmembrane</keyword>
<evidence type="ECO:0000313" key="4">
    <source>
        <dbReference type="Proteomes" id="UP000094795"/>
    </source>
</evidence>
<dbReference type="RefSeq" id="WP_066179338.1">
    <property type="nucleotide sequence ID" value="NZ_LQZT01000017.1"/>
</dbReference>
<protein>
    <submittedName>
        <fullName evidence="3">Exclusion suppressor FxsA</fullName>
    </submittedName>
</protein>
<gene>
    <name evidence="3" type="ORF">AWJ14_15585</name>
</gene>
<dbReference type="InterPro" id="IPR007313">
    <property type="entry name" value="FxsA"/>
</dbReference>
<sequence length="186" mass="19970">MRFSIIPFLLLAVPLAEIAAFVVVGGQIGVWATLGMVLLTAVLGSILLRWQGIGLFNRINAELRANRVPGRDLIHGVMILVAGVLLLTPGFVTDTLGFLLFVPAVRDLVWRLVKDRIVVQTMSTGFAAGPRGPAGPKRGDDGVVDLDEDEYHRNPDPRSPWSGERDSLGKPGAAPDSRDRDGANGL</sequence>
<dbReference type="PANTHER" id="PTHR35335">
    <property type="entry name" value="UPF0716 PROTEIN FXSA"/>
    <property type="match status" value="1"/>
</dbReference>
<evidence type="ECO:0000256" key="2">
    <source>
        <dbReference type="SAM" id="Phobius"/>
    </source>
</evidence>
<keyword evidence="2" id="KW-0472">Membrane</keyword>
<feature type="transmembrane region" description="Helical" evidence="2">
    <location>
        <begin position="73"/>
        <end position="90"/>
    </location>
</feature>
<name>A0A1C1YUV6_9HYPH</name>
<dbReference type="EMBL" id="LQZT01000017">
    <property type="protein sequence ID" value="OCW57332.1"/>
    <property type="molecule type" value="Genomic_DNA"/>
</dbReference>
<keyword evidence="4" id="KW-1185">Reference proteome</keyword>
<comment type="caution">
    <text evidence="3">The sequence shown here is derived from an EMBL/GenBank/DDBJ whole genome shotgun (WGS) entry which is preliminary data.</text>
</comment>
<dbReference type="Proteomes" id="UP000094795">
    <property type="component" value="Unassembled WGS sequence"/>
</dbReference>
<reference evidence="3 4" key="1">
    <citation type="submission" date="2015-12" db="EMBL/GenBank/DDBJ databases">
        <authorList>
            <person name="Shamseldin A."/>
            <person name="Moawad H."/>
            <person name="Abd El-Rahim W.M."/>
            <person name="Sadowsky M.J."/>
        </authorList>
    </citation>
    <scope>NUCLEOTIDE SEQUENCE [LARGE SCALE GENOMIC DNA]</scope>
    <source>
        <strain evidence="3 4">JC234</strain>
    </source>
</reference>
<keyword evidence="2" id="KW-1133">Transmembrane helix</keyword>
<dbReference type="PANTHER" id="PTHR35335:SF1">
    <property type="entry name" value="UPF0716 PROTEIN FXSA"/>
    <property type="match status" value="1"/>
</dbReference>
<evidence type="ECO:0000256" key="1">
    <source>
        <dbReference type="SAM" id="MobiDB-lite"/>
    </source>
</evidence>
<dbReference type="OrthoDB" id="9792788at2"/>
<feature type="compositionally biased region" description="Basic and acidic residues" evidence="1">
    <location>
        <begin position="176"/>
        <end position="186"/>
    </location>
</feature>
<accession>A0A1C1YUV6</accession>
<dbReference type="GO" id="GO:0016020">
    <property type="term" value="C:membrane"/>
    <property type="evidence" value="ECO:0007669"/>
    <property type="project" value="InterPro"/>
</dbReference>
<dbReference type="AlphaFoldDB" id="A0A1C1YUV6"/>
<evidence type="ECO:0000313" key="3">
    <source>
        <dbReference type="EMBL" id="OCW57332.1"/>
    </source>
</evidence>
<feature type="region of interest" description="Disordered" evidence="1">
    <location>
        <begin position="128"/>
        <end position="186"/>
    </location>
</feature>
<proteinExistence type="predicted"/>
<organism evidence="3 4">
    <name type="scientific">Hoeflea olei</name>
    <dbReference type="NCBI Taxonomy" id="1480615"/>
    <lineage>
        <taxon>Bacteria</taxon>
        <taxon>Pseudomonadati</taxon>
        <taxon>Pseudomonadota</taxon>
        <taxon>Alphaproteobacteria</taxon>
        <taxon>Hyphomicrobiales</taxon>
        <taxon>Rhizobiaceae</taxon>
        <taxon>Hoeflea</taxon>
    </lineage>
</organism>